<reference evidence="2 3" key="1">
    <citation type="submission" date="2023-03" db="EMBL/GenBank/DDBJ databases">
        <title>High recombination rates correlate with genetic variation in Cardiocondyla obscurior ants.</title>
        <authorList>
            <person name="Errbii M."/>
        </authorList>
    </citation>
    <scope>NUCLEOTIDE SEQUENCE [LARGE SCALE GENOMIC DNA]</scope>
    <source>
        <strain evidence="2">Alpha-2009</strain>
        <tissue evidence="2">Whole body</tissue>
    </source>
</reference>
<keyword evidence="3" id="KW-1185">Reference proteome</keyword>
<dbReference type="AlphaFoldDB" id="A0AAW2FPY9"/>
<evidence type="ECO:0000313" key="3">
    <source>
        <dbReference type="Proteomes" id="UP001430953"/>
    </source>
</evidence>
<proteinExistence type="predicted"/>
<sequence>MTLLNYFIFWILLIYHCDILDLTYYRIPDSAIRRHKICFSRHIICVINFLESILEFENAWQTLIQPNVTHVPFHETNCPQMPDLINRGLTNVDAAMITPVQLWESKIMNGVIRLSFLHLY</sequence>
<keyword evidence="1" id="KW-0732">Signal</keyword>
<feature type="chain" id="PRO_5043542415" evidence="1">
    <location>
        <begin position="20"/>
        <end position="120"/>
    </location>
</feature>
<gene>
    <name evidence="2" type="ORF">PUN28_010265</name>
</gene>
<name>A0AAW2FPY9_9HYME</name>
<protein>
    <submittedName>
        <fullName evidence="2">Uncharacterized protein</fullName>
    </submittedName>
</protein>
<evidence type="ECO:0000256" key="1">
    <source>
        <dbReference type="SAM" id="SignalP"/>
    </source>
</evidence>
<dbReference type="EMBL" id="JADYXP020000009">
    <property type="protein sequence ID" value="KAL0117290.1"/>
    <property type="molecule type" value="Genomic_DNA"/>
</dbReference>
<comment type="caution">
    <text evidence="2">The sequence shown here is derived from an EMBL/GenBank/DDBJ whole genome shotgun (WGS) entry which is preliminary data.</text>
</comment>
<dbReference type="Proteomes" id="UP001430953">
    <property type="component" value="Unassembled WGS sequence"/>
</dbReference>
<accession>A0AAW2FPY9</accession>
<organism evidence="2 3">
    <name type="scientific">Cardiocondyla obscurior</name>
    <dbReference type="NCBI Taxonomy" id="286306"/>
    <lineage>
        <taxon>Eukaryota</taxon>
        <taxon>Metazoa</taxon>
        <taxon>Ecdysozoa</taxon>
        <taxon>Arthropoda</taxon>
        <taxon>Hexapoda</taxon>
        <taxon>Insecta</taxon>
        <taxon>Pterygota</taxon>
        <taxon>Neoptera</taxon>
        <taxon>Endopterygota</taxon>
        <taxon>Hymenoptera</taxon>
        <taxon>Apocrita</taxon>
        <taxon>Aculeata</taxon>
        <taxon>Formicoidea</taxon>
        <taxon>Formicidae</taxon>
        <taxon>Myrmicinae</taxon>
        <taxon>Cardiocondyla</taxon>
    </lineage>
</organism>
<evidence type="ECO:0000313" key="2">
    <source>
        <dbReference type="EMBL" id="KAL0117290.1"/>
    </source>
</evidence>
<feature type="signal peptide" evidence="1">
    <location>
        <begin position="1"/>
        <end position="19"/>
    </location>
</feature>